<evidence type="ECO:0000313" key="2">
    <source>
        <dbReference type="Proteomes" id="UP000277256"/>
    </source>
</evidence>
<proteinExistence type="predicted"/>
<comment type="caution">
    <text evidence="1">The sequence shown here is derived from an EMBL/GenBank/DDBJ whole genome shotgun (WGS) entry which is preliminary data.</text>
</comment>
<dbReference type="Proteomes" id="UP000277256">
    <property type="component" value="Unassembled WGS sequence"/>
</dbReference>
<name>A0A426UWB0_9ACTN</name>
<protein>
    <submittedName>
        <fullName evidence="1">Uncharacterized protein</fullName>
    </submittedName>
</protein>
<evidence type="ECO:0000313" key="1">
    <source>
        <dbReference type="EMBL" id="RRR98479.1"/>
    </source>
</evidence>
<dbReference type="AlphaFoldDB" id="A0A426UWB0"/>
<organism evidence="1 2">
    <name type="scientific">Glycomyces terrestris</name>
    <dbReference type="NCBI Taxonomy" id="2493553"/>
    <lineage>
        <taxon>Bacteria</taxon>
        <taxon>Bacillati</taxon>
        <taxon>Actinomycetota</taxon>
        <taxon>Actinomycetes</taxon>
        <taxon>Glycomycetales</taxon>
        <taxon>Glycomycetaceae</taxon>
        <taxon>Glycomyces</taxon>
    </lineage>
</organism>
<keyword evidence="2" id="KW-1185">Reference proteome</keyword>
<sequence>MAKPSMKIEFEVWVNAKGEIHLTSNDGRLAKGINIRAKEGLESTRVLREALAEQLPSGHGKHSKP</sequence>
<dbReference type="RefSeq" id="WP_125248787.1">
    <property type="nucleotide sequence ID" value="NZ_RSEB01000004.1"/>
</dbReference>
<accession>A0A426UWB0</accession>
<reference evidence="1 2" key="1">
    <citation type="submission" date="2018-12" db="EMBL/GenBank/DDBJ databases">
        <title>Glycomyces sp. YIM 121974 draft genome.</title>
        <authorList>
            <person name="Li Q."/>
        </authorList>
    </citation>
    <scope>NUCLEOTIDE SEQUENCE [LARGE SCALE GENOMIC DNA]</scope>
    <source>
        <strain evidence="1 2">YIM 121974</strain>
    </source>
</reference>
<dbReference type="EMBL" id="RSEB01000004">
    <property type="protein sequence ID" value="RRR98479.1"/>
    <property type="molecule type" value="Genomic_DNA"/>
</dbReference>
<gene>
    <name evidence="1" type="ORF">EIW28_16485</name>
</gene>